<name>A0A4R3KBP0_9BACI</name>
<dbReference type="AlphaFoldDB" id="A0A4R3KBP0"/>
<organism evidence="1 2">
    <name type="scientific">Tepidibacillus fermentans</name>
    <dbReference type="NCBI Taxonomy" id="1281767"/>
    <lineage>
        <taxon>Bacteria</taxon>
        <taxon>Bacillati</taxon>
        <taxon>Bacillota</taxon>
        <taxon>Bacilli</taxon>
        <taxon>Bacillales</taxon>
        <taxon>Bacillaceae</taxon>
        <taxon>Tepidibacillus</taxon>
    </lineage>
</organism>
<evidence type="ECO:0000313" key="2">
    <source>
        <dbReference type="Proteomes" id="UP000295788"/>
    </source>
</evidence>
<proteinExistence type="predicted"/>
<comment type="caution">
    <text evidence="1">The sequence shown here is derived from an EMBL/GenBank/DDBJ whole genome shotgun (WGS) entry which is preliminary data.</text>
</comment>
<evidence type="ECO:0000313" key="1">
    <source>
        <dbReference type="EMBL" id="TCS80373.1"/>
    </source>
</evidence>
<protein>
    <submittedName>
        <fullName evidence="1">N4-gp56 family major capsid protein</fullName>
    </submittedName>
</protein>
<sequence>MAITNFIPQIWAARLLENLRKNLVFGNVVNRDYEGEIRNYGDTVKINNIGPISVFDYVKNTDLPAPETLTDAQRTLVIDQAKAFNFLIDDIDQAQTNPKLMDSAMQEAAYALADKADQYIASQYTYAANAIGDDTTPVVPSATTAYEYLVDAGIKLDEANIPRVNRWAIVPPWFYGLLLKDDRFVKFTASADRVLRTGEVGEAAGFTIYTSNNIANTTGTKYKIMAGHQMAITYADQINKVEAYRPEKRFADALKGLHLYGAKTIRPEALVVITANKA</sequence>
<dbReference type="EMBL" id="SMAB01000017">
    <property type="protein sequence ID" value="TCS80373.1"/>
    <property type="molecule type" value="Genomic_DNA"/>
</dbReference>
<dbReference type="Pfam" id="PF25209">
    <property type="entry name" value="Phage_capsid_4"/>
    <property type="match status" value="1"/>
</dbReference>
<accession>A0A4R3KBP0</accession>
<gene>
    <name evidence="1" type="ORF">EDD72_11740</name>
</gene>
<dbReference type="OrthoDB" id="1624479at2"/>
<reference evidence="1 2" key="1">
    <citation type="submission" date="2019-03" db="EMBL/GenBank/DDBJ databases">
        <title>Genomic Encyclopedia of Type Strains, Phase IV (KMG-IV): sequencing the most valuable type-strain genomes for metagenomic binning, comparative biology and taxonomic classification.</title>
        <authorList>
            <person name="Goeker M."/>
        </authorList>
    </citation>
    <scope>NUCLEOTIDE SEQUENCE [LARGE SCALE GENOMIC DNA]</scope>
    <source>
        <strain evidence="1 2">DSM 23802</strain>
    </source>
</reference>
<dbReference type="Proteomes" id="UP000295788">
    <property type="component" value="Unassembled WGS sequence"/>
</dbReference>
<keyword evidence="2" id="KW-1185">Reference proteome</keyword>
<dbReference type="RefSeq" id="WP_132769818.1">
    <property type="nucleotide sequence ID" value="NZ_SMAB01000017.1"/>
</dbReference>